<dbReference type="Proteomes" id="UP000247715">
    <property type="component" value="Unassembled WGS sequence"/>
</dbReference>
<evidence type="ECO:0000256" key="1">
    <source>
        <dbReference type="SAM" id="Phobius"/>
    </source>
</evidence>
<feature type="transmembrane region" description="Helical" evidence="1">
    <location>
        <begin position="20"/>
        <end position="43"/>
    </location>
</feature>
<keyword evidence="1" id="KW-0472">Membrane</keyword>
<feature type="transmembrane region" description="Helical" evidence="1">
    <location>
        <begin position="142"/>
        <end position="164"/>
    </location>
</feature>
<protein>
    <recommendedName>
        <fullName evidence="4">DUF3899 domain-containing protein</fullName>
    </recommendedName>
</protein>
<organism evidence="2 3">
    <name type="scientific">Metamycoplasma alkalescens</name>
    <dbReference type="NCBI Taxonomy" id="45363"/>
    <lineage>
        <taxon>Bacteria</taxon>
        <taxon>Bacillati</taxon>
        <taxon>Mycoplasmatota</taxon>
        <taxon>Mycoplasmoidales</taxon>
        <taxon>Metamycoplasmataceae</taxon>
        <taxon>Metamycoplasma</taxon>
    </lineage>
</organism>
<evidence type="ECO:0008006" key="4">
    <source>
        <dbReference type="Google" id="ProtNLM"/>
    </source>
</evidence>
<accession>A0A318U5G6</accession>
<sequence length="165" mass="19413">MQKNQKNLNAKSYWKRSWNLGSILYFFISIFLMILIIFLTGYLKKQTDYRLTWSNAITVGTTIFLAIAIFVILFKKGFGKNLFKPMIDSYHQSRISKKAKTRYLLGMNQFEKDKILNQERQKYQNERNKKDLEKQKNQTTNLASFLLIAITLLTLIIGVVTIHYA</sequence>
<evidence type="ECO:0000313" key="3">
    <source>
        <dbReference type="Proteomes" id="UP000247715"/>
    </source>
</evidence>
<proteinExistence type="predicted"/>
<gene>
    <name evidence="2" type="ORF">BCF88_1039</name>
</gene>
<evidence type="ECO:0000313" key="2">
    <source>
        <dbReference type="EMBL" id="PYF43585.1"/>
    </source>
</evidence>
<dbReference type="EMBL" id="QKLP01000003">
    <property type="protein sequence ID" value="PYF43585.1"/>
    <property type="molecule type" value="Genomic_DNA"/>
</dbReference>
<dbReference type="AlphaFoldDB" id="A0A318U5G6"/>
<reference evidence="2 3" key="1">
    <citation type="submission" date="2018-06" db="EMBL/GenBank/DDBJ databases">
        <title>Genomic Encyclopedia of Archaeal and Bacterial Type Strains, Phase II (KMG-II): from individual species to whole genera.</title>
        <authorList>
            <person name="Goeker M."/>
        </authorList>
    </citation>
    <scope>NUCLEOTIDE SEQUENCE [LARGE SCALE GENOMIC DNA]</scope>
    <source>
        <strain evidence="2 3">ATCC 29103</strain>
    </source>
</reference>
<dbReference type="RefSeq" id="WP_002881060.1">
    <property type="nucleotide sequence ID" value="NZ_CP190015.1"/>
</dbReference>
<keyword evidence="1" id="KW-1133">Transmembrane helix</keyword>
<feature type="transmembrane region" description="Helical" evidence="1">
    <location>
        <begin position="55"/>
        <end position="74"/>
    </location>
</feature>
<name>A0A318U5G6_9BACT</name>
<keyword evidence="1" id="KW-0812">Transmembrane</keyword>
<comment type="caution">
    <text evidence="2">The sequence shown here is derived from an EMBL/GenBank/DDBJ whole genome shotgun (WGS) entry which is preliminary data.</text>
</comment>